<dbReference type="GO" id="GO:0005737">
    <property type="term" value="C:cytoplasm"/>
    <property type="evidence" value="ECO:0007669"/>
    <property type="project" value="UniProtKB-SubCell"/>
</dbReference>
<feature type="compositionally biased region" description="Low complexity" evidence="6">
    <location>
        <begin position="259"/>
        <end position="273"/>
    </location>
</feature>
<dbReference type="OrthoDB" id="676979at2759"/>
<evidence type="ECO:0000256" key="4">
    <source>
        <dbReference type="ARBA" id="ARBA00022614"/>
    </source>
</evidence>
<evidence type="ECO:0000256" key="6">
    <source>
        <dbReference type="SAM" id="MobiDB-lite"/>
    </source>
</evidence>
<dbReference type="InterPro" id="IPR032675">
    <property type="entry name" value="LRR_dom_sf"/>
</dbReference>
<feature type="region of interest" description="Disordered" evidence="6">
    <location>
        <begin position="187"/>
        <end position="234"/>
    </location>
</feature>
<dbReference type="InterPro" id="IPR001611">
    <property type="entry name" value="Leu-rich_rpt"/>
</dbReference>
<dbReference type="AlphaFoldDB" id="A0A836HRC6"/>
<evidence type="ECO:0000256" key="1">
    <source>
        <dbReference type="ARBA" id="ARBA00004496"/>
    </source>
</evidence>
<reference evidence="7 8" key="1">
    <citation type="submission" date="2021-03" db="EMBL/GenBank/DDBJ databases">
        <title>Leishmania (Mundinia) martiniquensis Genome sequencing and assembly.</title>
        <authorList>
            <person name="Almutairi H."/>
            <person name="Gatherer D."/>
        </authorList>
    </citation>
    <scope>NUCLEOTIDE SEQUENCE [LARGE SCALE GENOMIC DNA]</scope>
    <source>
        <strain evidence="7">LSCM1</strain>
    </source>
</reference>
<accession>A0A836HRC6</accession>
<keyword evidence="3" id="KW-0963">Cytoplasm</keyword>
<evidence type="ECO:0000313" key="7">
    <source>
        <dbReference type="EMBL" id="KAG5486168.1"/>
    </source>
</evidence>
<dbReference type="Gene3D" id="3.80.10.10">
    <property type="entry name" value="Ribonuclease Inhibitor"/>
    <property type="match status" value="1"/>
</dbReference>
<organism evidence="7 8">
    <name type="scientific">Leishmania martiniquensis</name>
    <dbReference type="NCBI Taxonomy" id="1580590"/>
    <lineage>
        <taxon>Eukaryota</taxon>
        <taxon>Discoba</taxon>
        <taxon>Euglenozoa</taxon>
        <taxon>Kinetoplastea</taxon>
        <taxon>Metakinetoplastina</taxon>
        <taxon>Trypanosomatida</taxon>
        <taxon>Trypanosomatidae</taxon>
        <taxon>Leishmaniinae</taxon>
        <taxon>Leishmania</taxon>
    </lineage>
</organism>
<keyword evidence="4" id="KW-0433">Leucine-rich repeat</keyword>
<feature type="region of interest" description="Disordered" evidence="6">
    <location>
        <begin position="86"/>
        <end position="125"/>
    </location>
</feature>
<feature type="region of interest" description="Disordered" evidence="6">
    <location>
        <begin position="438"/>
        <end position="461"/>
    </location>
</feature>
<evidence type="ECO:0000256" key="3">
    <source>
        <dbReference type="ARBA" id="ARBA00022490"/>
    </source>
</evidence>
<feature type="region of interest" description="Disordered" evidence="6">
    <location>
        <begin position="256"/>
        <end position="298"/>
    </location>
</feature>
<dbReference type="Proteomes" id="UP000673552">
    <property type="component" value="Chromosome 7"/>
</dbReference>
<dbReference type="GeneID" id="92517175"/>
<keyword evidence="8" id="KW-1185">Reference proteome</keyword>
<dbReference type="PROSITE" id="PS51450">
    <property type="entry name" value="LRR"/>
    <property type="match status" value="1"/>
</dbReference>
<proteinExistence type="predicted"/>
<dbReference type="EMBL" id="JAFEUZ010000007">
    <property type="protein sequence ID" value="KAG5486168.1"/>
    <property type="molecule type" value="Genomic_DNA"/>
</dbReference>
<feature type="compositionally biased region" description="Low complexity" evidence="6">
    <location>
        <begin position="103"/>
        <end position="115"/>
    </location>
</feature>
<dbReference type="PANTHER" id="PTHR46545:SF1">
    <property type="entry name" value="LEUCINE-RICH REPEAT-CONTAINING PROTEIN 51"/>
    <property type="match status" value="1"/>
</dbReference>
<comment type="caution">
    <text evidence="7">The sequence shown here is derived from an EMBL/GenBank/DDBJ whole genome shotgun (WGS) entry which is preliminary data.</text>
</comment>
<comment type="subcellular location">
    <subcellularLocation>
        <location evidence="1">Cytoplasm</location>
    </subcellularLocation>
</comment>
<evidence type="ECO:0000256" key="5">
    <source>
        <dbReference type="ARBA" id="ARBA00022737"/>
    </source>
</evidence>
<feature type="compositionally biased region" description="Low complexity" evidence="6">
    <location>
        <begin position="219"/>
        <end position="234"/>
    </location>
</feature>
<gene>
    <name evidence="7" type="ORF">LSCM1_07286</name>
</gene>
<sequence>MEYEQAEHGRRVVTEAIMSQDINAYYDLLAPQVLLVTHFPYPSTIADSNVQAVQRWVQLSEQQHIAVVDAATAAAADAAAAGTAATGGRGAMQMPSNKRSNGPAAAPLAMPGASRARSRKRRAHDLLKRQEEWRITQEKRYEAFRKRRELHHRLVADEGDEDSSAAGVGGADSNTTANTAHAIAAAAASGRDAADERGSPAALQQQRHQTGARKRCQADSFGKSSSAYGSASKDAANGSLSAAAIAVAQANHGVRWFHQQQQQQAQAQPPQQQTASGTRLPPDASAADAAAPTRPAPRGSLISYEDAVTITEGKLLVSYRLFQLLHWITSPGGKTAPPDHIAPIEVEIQLRKDILQEEEVLAPPPAPATVQEAYSQLGRQFTERNQPLSCMRFIWGADHLLFEDKMFLDDGLIVTIHRRMLTVPEVLARAAPTLSTSSRAKRDLPLAPLPPRQSEKGGGAVSLPAAKRGLKLARGQELSAARPEHVHRAVEAFYGLADTRIDACSNAWALLDFSFVKATEPSMLLRLTPVSGHVHANRLPRAVADAQLSQGVFLNQESDPSKSGASASNRTLIKARNKRGEEEAYEFQTEKHSFSFLEAGVGSGSGGSITDELGIGGGAGGQQRGTRHGNKASNSDTGLVRYDASCVRVSGCHLQAKMAQLVPVLRRLVANCLLTLHTLDLSQNDISTLPDLSLLPLQSLKLHGNAIADWRVVETQIAPLPYLAILTLHGNPIAEDMNIRAVTVQSGKAPAPSAHGAGGAENTARGGGRSDGNSHYWRRLLALLLRNPTRVAPLRQVDFVTLTGLDCHMAGAYEMFTTGQTSVLAKARSMVGSQA</sequence>
<evidence type="ECO:0000313" key="8">
    <source>
        <dbReference type="Proteomes" id="UP000673552"/>
    </source>
</evidence>
<evidence type="ECO:0000256" key="2">
    <source>
        <dbReference type="ARBA" id="ARBA00014223"/>
    </source>
</evidence>
<dbReference type="RefSeq" id="XP_067181020.1">
    <property type="nucleotide sequence ID" value="XM_067324663.1"/>
</dbReference>
<feature type="region of interest" description="Disordered" evidence="6">
    <location>
        <begin position="748"/>
        <end position="771"/>
    </location>
</feature>
<dbReference type="SUPFAM" id="SSF52058">
    <property type="entry name" value="L domain-like"/>
    <property type="match status" value="1"/>
</dbReference>
<feature type="compositionally biased region" description="Low complexity" evidence="6">
    <location>
        <begin position="281"/>
        <end position="298"/>
    </location>
</feature>
<protein>
    <recommendedName>
        <fullName evidence="2">Leucine-rich repeat-containing protein 51</fullName>
    </recommendedName>
</protein>
<dbReference type="PANTHER" id="PTHR46545">
    <property type="entry name" value="LEUCINE-RICH REPEAT-CONTAINING PROTEIN 51"/>
    <property type="match status" value="1"/>
</dbReference>
<dbReference type="KEGG" id="lmat:92517175"/>
<name>A0A836HRC6_9TRYP</name>
<keyword evidence="5" id="KW-0677">Repeat</keyword>